<dbReference type="PANTHER" id="PTHR31973">
    <property type="entry name" value="POLYPROTEIN, PUTATIVE-RELATED"/>
    <property type="match status" value="1"/>
</dbReference>
<feature type="compositionally biased region" description="Polar residues" evidence="1">
    <location>
        <begin position="340"/>
        <end position="352"/>
    </location>
</feature>
<dbReference type="AlphaFoldDB" id="A0AAD4UYG1"/>
<dbReference type="InterPro" id="IPR018289">
    <property type="entry name" value="MULE_transposase_dom"/>
</dbReference>
<evidence type="ECO:0000259" key="2">
    <source>
        <dbReference type="Pfam" id="PF10551"/>
    </source>
</evidence>
<feature type="compositionally biased region" description="Basic residues" evidence="1">
    <location>
        <begin position="210"/>
        <end position="219"/>
    </location>
</feature>
<feature type="domain" description="MULE transposase" evidence="2">
    <location>
        <begin position="30"/>
        <end position="109"/>
    </location>
</feature>
<keyword evidence="4" id="KW-1185">Reference proteome</keyword>
<accession>A0AAD4UYG1</accession>
<reference evidence="3 4" key="1">
    <citation type="journal article" date="2022" name="G3 (Bethesda)">
        <title>Whole-genome sequence and methylome profiling of the almond [Prunus dulcis (Mill.) D.A. Webb] cultivar 'Nonpareil'.</title>
        <authorList>
            <person name="D'Amico-Willman K.M."/>
            <person name="Ouma W.Z."/>
            <person name="Meulia T."/>
            <person name="Sideli G.M."/>
            <person name="Gradziel T.M."/>
            <person name="Fresnedo-Ramirez J."/>
        </authorList>
    </citation>
    <scope>NUCLEOTIDE SEQUENCE [LARGE SCALE GENOMIC DNA]</scope>
    <source>
        <strain evidence="3">Clone GOH B32 T37-40</strain>
    </source>
</reference>
<name>A0AAD4UYG1_PRUDU</name>
<feature type="region of interest" description="Disordered" evidence="1">
    <location>
        <begin position="202"/>
        <end position="222"/>
    </location>
</feature>
<dbReference type="Proteomes" id="UP001054821">
    <property type="component" value="Chromosome 8"/>
</dbReference>
<organism evidence="3 4">
    <name type="scientific">Prunus dulcis</name>
    <name type="common">Almond</name>
    <name type="synonym">Amygdalus dulcis</name>
    <dbReference type="NCBI Taxonomy" id="3755"/>
    <lineage>
        <taxon>Eukaryota</taxon>
        <taxon>Viridiplantae</taxon>
        <taxon>Streptophyta</taxon>
        <taxon>Embryophyta</taxon>
        <taxon>Tracheophyta</taxon>
        <taxon>Spermatophyta</taxon>
        <taxon>Magnoliopsida</taxon>
        <taxon>eudicotyledons</taxon>
        <taxon>Gunneridae</taxon>
        <taxon>Pentapetalae</taxon>
        <taxon>rosids</taxon>
        <taxon>fabids</taxon>
        <taxon>Rosales</taxon>
        <taxon>Rosaceae</taxon>
        <taxon>Amygdaloideae</taxon>
        <taxon>Amygdaleae</taxon>
        <taxon>Prunus</taxon>
    </lineage>
</organism>
<comment type="caution">
    <text evidence="3">The sequence shown here is derived from an EMBL/GenBank/DDBJ whole genome shotgun (WGS) entry which is preliminary data.</text>
</comment>
<dbReference type="PANTHER" id="PTHR31973:SF199">
    <property type="entry name" value="SWIM-TYPE DOMAIN-CONTAINING PROTEIN"/>
    <property type="match status" value="1"/>
</dbReference>
<evidence type="ECO:0000313" key="4">
    <source>
        <dbReference type="Proteomes" id="UP001054821"/>
    </source>
</evidence>
<feature type="region of interest" description="Disordered" evidence="1">
    <location>
        <begin position="249"/>
        <end position="292"/>
    </location>
</feature>
<proteinExistence type="predicted"/>
<dbReference type="Pfam" id="PF10551">
    <property type="entry name" value="MULE"/>
    <property type="match status" value="1"/>
</dbReference>
<gene>
    <name evidence="3" type="ORF">L3X38_043248</name>
</gene>
<protein>
    <recommendedName>
        <fullName evidence="2">MULE transposase domain-containing protein</fullName>
    </recommendedName>
</protein>
<dbReference type="EMBL" id="JAJFAZ020000008">
    <property type="protein sequence ID" value="KAI5314072.1"/>
    <property type="molecule type" value="Genomic_DNA"/>
</dbReference>
<evidence type="ECO:0000256" key="1">
    <source>
        <dbReference type="SAM" id="MobiDB-lite"/>
    </source>
</evidence>
<evidence type="ECO:0000313" key="3">
    <source>
        <dbReference type="EMBL" id="KAI5314072.1"/>
    </source>
</evidence>
<feature type="region of interest" description="Disordered" evidence="1">
    <location>
        <begin position="319"/>
        <end position="352"/>
    </location>
</feature>
<sequence length="352" mass="40349">MKIRVEPPPHFSRLYYALMHAKRALSLESIVSFNTVDANDNTYPIAYVAVELETKKTWSWFLEFLIDDLGPVSDHGWIFISNQQKGLNKAFDIVVPQAQHIWCVRHMYGNFKDKFKGEGLKDLLWSATRATNRYEFEVEMNELKDMNGAAYDWLMSKDLDKRHPEDYVAICYYKDTYLKAYEPIIHHVKGFQMWPRLNQTPLSPPLIRKQPGRPRRSRKKDHEMEKIVDAIGANLRRKMIVTCTRSFQKGHNKRNCKNQPQDPLPGTYIDKRWTTGYPSKKKRASKTNASTSEMSAREKLITCDFAAWLASSVNLSASASVNPSASVHPTPRQGPRMLGVSSSCHTPGSTPP</sequence>